<dbReference type="EC" id="4.2.2.2" evidence="5"/>
<dbReference type="GO" id="GO:0045490">
    <property type="term" value="P:pectin catabolic process"/>
    <property type="evidence" value="ECO:0007669"/>
    <property type="project" value="TreeGrafter"/>
</dbReference>
<evidence type="ECO:0000256" key="3">
    <source>
        <dbReference type="ARBA" id="ARBA00004613"/>
    </source>
</evidence>
<feature type="domain" description="Ricin B lectin" evidence="12">
    <location>
        <begin position="50"/>
        <end position="175"/>
    </location>
</feature>
<dbReference type="SMART" id="SM00458">
    <property type="entry name" value="RICIN"/>
    <property type="match status" value="1"/>
</dbReference>
<dbReference type="InterPro" id="IPR004898">
    <property type="entry name" value="Pectate_lyase_PlyH/PlyE-like"/>
</dbReference>
<feature type="region of interest" description="Disordered" evidence="10">
    <location>
        <begin position="177"/>
        <end position="237"/>
    </location>
</feature>
<evidence type="ECO:0000259" key="12">
    <source>
        <dbReference type="SMART" id="SM00458"/>
    </source>
</evidence>
<feature type="transmembrane region" description="Helical" evidence="11">
    <location>
        <begin position="21"/>
        <end position="41"/>
    </location>
</feature>
<comment type="cofactor">
    <cofactor evidence="2">
        <name>Ca(2+)</name>
        <dbReference type="ChEBI" id="CHEBI:29108"/>
    </cofactor>
</comment>
<comment type="caution">
    <text evidence="13">The sequence shown here is derived from an EMBL/GenBank/DDBJ whole genome shotgun (WGS) entry which is preliminary data.</text>
</comment>
<comment type="similarity">
    <text evidence="4">Belongs to the polysaccharide lyase 3 family.</text>
</comment>
<dbReference type="PANTHER" id="PTHR33407:SF9">
    <property type="entry name" value="PECTATE LYASE F-RELATED"/>
    <property type="match status" value="1"/>
</dbReference>
<proteinExistence type="inferred from homology"/>
<comment type="subcellular location">
    <subcellularLocation>
        <location evidence="3">Secreted</location>
    </subcellularLocation>
</comment>
<keyword evidence="8" id="KW-0106">Calcium</keyword>
<dbReference type="GO" id="GO:0005576">
    <property type="term" value="C:extracellular region"/>
    <property type="evidence" value="ECO:0007669"/>
    <property type="project" value="UniProtKB-SubCell"/>
</dbReference>
<dbReference type="PANTHER" id="PTHR33407">
    <property type="entry name" value="PECTATE LYASE F-RELATED"/>
    <property type="match status" value="1"/>
</dbReference>
<dbReference type="InterPro" id="IPR000772">
    <property type="entry name" value="Ricin_B_lectin"/>
</dbReference>
<evidence type="ECO:0000256" key="8">
    <source>
        <dbReference type="ARBA" id="ARBA00022837"/>
    </source>
</evidence>
<reference evidence="13 14" key="1">
    <citation type="submission" date="2019-05" db="EMBL/GenBank/DDBJ databases">
        <title>Streptomyces sp. NEAU-C151, a novel actinomycete isolated from soil.</title>
        <authorList>
            <person name="Han L."/>
            <person name="Jiang H."/>
        </authorList>
    </citation>
    <scope>NUCLEOTIDE SEQUENCE [LARGE SCALE GENOMIC DNA]</scope>
    <source>
        <strain evidence="13 14">NEAU-C151</strain>
    </source>
</reference>
<dbReference type="Pfam" id="PF03211">
    <property type="entry name" value="Pectate_lyase"/>
    <property type="match status" value="1"/>
</dbReference>
<name>A0A5R9FUJ5_9ACTN</name>
<dbReference type="Gene3D" id="2.80.10.50">
    <property type="match status" value="2"/>
</dbReference>
<organism evidence="13 14">
    <name type="scientific">Streptomyces montanus</name>
    <dbReference type="NCBI Taxonomy" id="2580423"/>
    <lineage>
        <taxon>Bacteria</taxon>
        <taxon>Bacillati</taxon>
        <taxon>Actinomycetota</taxon>
        <taxon>Actinomycetes</taxon>
        <taxon>Kitasatosporales</taxon>
        <taxon>Streptomycetaceae</taxon>
        <taxon>Streptomyces</taxon>
    </lineage>
</organism>
<dbReference type="SUPFAM" id="SSF51126">
    <property type="entry name" value="Pectin lyase-like"/>
    <property type="match status" value="1"/>
</dbReference>
<dbReference type="InterPro" id="IPR035992">
    <property type="entry name" value="Ricin_B-like_lectins"/>
</dbReference>
<dbReference type="Proteomes" id="UP000305906">
    <property type="component" value="Unassembled WGS sequence"/>
</dbReference>
<dbReference type="Gene3D" id="2.160.20.10">
    <property type="entry name" value="Single-stranded right-handed beta-helix, Pectin lyase-like"/>
    <property type="match status" value="1"/>
</dbReference>
<evidence type="ECO:0000256" key="7">
    <source>
        <dbReference type="ARBA" id="ARBA00022729"/>
    </source>
</evidence>
<sequence length="464" mass="47171">MGKRAAPRGARSGGRKRRRGVLIGVVAVALGGGAVTGWALVSSSASEPEAGTYRLVNASDGMCLTAPSSGTQPAAAACDGAATQSWQLAESGGGFTVKAVAGGRCAGVVSTSTSAGKAVRQQTCGKGLSQVWKPRPSGKAYQLVNAASGRCLNVRGGLAQQNPCDQASRKTWKLMAVTGSSPSSTKAPSSLSPATPSSTSTSASPSPSKSKATSKRKNPKASDASSRTPSTSTALGAWPTATARKTVSATIEVSGSYDGGLRRYSGSGALGSDGQDEDQGPLFELADGAVLQNVILGSPAADGVHCLGSCTLRNVWWEDVGEDAATFEGTSASARYLVVGGGARNADDKVLQHNGAGTLTIKNFQVENFGKLYRSCGNCETQYERHVVVSNVRVTGPGKALVGVNVNYGDTATLSGITFVGGSGKEISVCQRFQGNDTGDEPTTVGSGPDGTHCRYTPSDITYG</sequence>
<feature type="compositionally biased region" description="Low complexity" evidence="10">
    <location>
        <begin position="180"/>
        <end position="211"/>
    </location>
</feature>
<evidence type="ECO:0000256" key="2">
    <source>
        <dbReference type="ARBA" id="ARBA00001913"/>
    </source>
</evidence>
<keyword evidence="11" id="KW-0812">Transmembrane</keyword>
<evidence type="ECO:0000256" key="10">
    <source>
        <dbReference type="SAM" id="MobiDB-lite"/>
    </source>
</evidence>
<keyword evidence="14" id="KW-1185">Reference proteome</keyword>
<feature type="region of interest" description="Disordered" evidence="10">
    <location>
        <begin position="435"/>
        <end position="464"/>
    </location>
</feature>
<dbReference type="GO" id="GO:0030570">
    <property type="term" value="F:pectate lyase activity"/>
    <property type="evidence" value="ECO:0007669"/>
    <property type="project" value="UniProtKB-EC"/>
</dbReference>
<evidence type="ECO:0000313" key="14">
    <source>
        <dbReference type="Proteomes" id="UP000305906"/>
    </source>
</evidence>
<evidence type="ECO:0000256" key="1">
    <source>
        <dbReference type="ARBA" id="ARBA00000695"/>
    </source>
</evidence>
<evidence type="ECO:0000313" key="13">
    <source>
        <dbReference type="EMBL" id="TLS47111.1"/>
    </source>
</evidence>
<keyword evidence="6" id="KW-0964">Secreted</keyword>
<feature type="compositionally biased region" description="Polar residues" evidence="10">
    <location>
        <begin position="223"/>
        <end position="234"/>
    </location>
</feature>
<keyword evidence="7" id="KW-0732">Signal</keyword>
<dbReference type="InterPro" id="IPR011050">
    <property type="entry name" value="Pectin_lyase_fold/virulence"/>
</dbReference>
<dbReference type="CDD" id="cd00161">
    <property type="entry name" value="beta-trefoil_Ricin-like"/>
    <property type="match status" value="1"/>
</dbReference>
<keyword evidence="11" id="KW-0472">Membrane</keyword>
<evidence type="ECO:0000256" key="4">
    <source>
        <dbReference type="ARBA" id="ARBA00006463"/>
    </source>
</evidence>
<keyword evidence="9 13" id="KW-0456">Lyase</keyword>
<evidence type="ECO:0000256" key="11">
    <source>
        <dbReference type="SAM" id="Phobius"/>
    </source>
</evidence>
<keyword evidence="11" id="KW-1133">Transmembrane helix</keyword>
<gene>
    <name evidence="13" type="ORF">FE633_06070</name>
</gene>
<protein>
    <recommendedName>
        <fullName evidence="5">pectate lyase</fullName>
        <ecNumber evidence="5">4.2.2.2</ecNumber>
    </recommendedName>
</protein>
<accession>A0A5R9FUJ5</accession>
<evidence type="ECO:0000256" key="6">
    <source>
        <dbReference type="ARBA" id="ARBA00022525"/>
    </source>
</evidence>
<dbReference type="EMBL" id="VBZC01000005">
    <property type="protein sequence ID" value="TLS47111.1"/>
    <property type="molecule type" value="Genomic_DNA"/>
</dbReference>
<evidence type="ECO:0000256" key="5">
    <source>
        <dbReference type="ARBA" id="ARBA00012272"/>
    </source>
</evidence>
<dbReference type="PROSITE" id="PS50231">
    <property type="entry name" value="RICIN_B_LECTIN"/>
    <property type="match status" value="1"/>
</dbReference>
<dbReference type="InterPro" id="IPR012334">
    <property type="entry name" value="Pectin_lyas_fold"/>
</dbReference>
<comment type="catalytic activity">
    <reaction evidence="1">
        <text>Eliminative cleavage of (1-&gt;4)-alpha-D-galacturonan to give oligosaccharides with 4-deoxy-alpha-D-galact-4-enuronosyl groups at their non-reducing ends.</text>
        <dbReference type="EC" id="4.2.2.2"/>
    </reaction>
</comment>
<dbReference type="Pfam" id="PF14200">
    <property type="entry name" value="RicinB_lectin_2"/>
    <property type="match status" value="1"/>
</dbReference>
<evidence type="ECO:0000256" key="9">
    <source>
        <dbReference type="ARBA" id="ARBA00023239"/>
    </source>
</evidence>
<dbReference type="AlphaFoldDB" id="A0A5R9FUJ5"/>
<dbReference type="SUPFAM" id="SSF50370">
    <property type="entry name" value="Ricin B-like lectins"/>
    <property type="match status" value="1"/>
</dbReference>